<evidence type="ECO:0000259" key="6">
    <source>
        <dbReference type="Pfam" id="PF07980"/>
    </source>
</evidence>
<evidence type="ECO:0000256" key="1">
    <source>
        <dbReference type="ARBA" id="ARBA00004442"/>
    </source>
</evidence>
<dbReference type="CDD" id="cd08977">
    <property type="entry name" value="SusD"/>
    <property type="match status" value="1"/>
</dbReference>
<protein>
    <submittedName>
        <fullName evidence="8">RagB/SusD family nutrient uptake outer membrane protein</fullName>
    </submittedName>
</protein>
<reference evidence="8 9" key="1">
    <citation type="submission" date="2020-08" db="EMBL/GenBank/DDBJ databases">
        <title>Sphingobacterium sp. DN00404 isolated from aquaculture water.</title>
        <authorList>
            <person name="Zhang M."/>
        </authorList>
    </citation>
    <scope>NUCLEOTIDE SEQUENCE [LARGE SCALE GENOMIC DNA]</scope>
    <source>
        <strain evidence="8 9">KCTC 42746</strain>
    </source>
</reference>
<feature type="domain" description="SusD-like N-terminal" evidence="7">
    <location>
        <begin position="21"/>
        <end position="215"/>
    </location>
</feature>
<dbReference type="Proteomes" id="UP000651112">
    <property type="component" value="Unassembled WGS sequence"/>
</dbReference>
<proteinExistence type="inferred from homology"/>
<gene>
    <name evidence="8" type="ORF">H8B21_03830</name>
</gene>
<evidence type="ECO:0000313" key="9">
    <source>
        <dbReference type="Proteomes" id="UP000651112"/>
    </source>
</evidence>
<dbReference type="InterPro" id="IPR011990">
    <property type="entry name" value="TPR-like_helical_dom_sf"/>
</dbReference>
<name>A0ABR7XNE6_9SPHI</name>
<evidence type="ECO:0000313" key="8">
    <source>
        <dbReference type="EMBL" id="MBD1420695.1"/>
    </source>
</evidence>
<comment type="caution">
    <text evidence="8">The sequence shown here is derived from an EMBL/GenBank/DDBJ whole genome shotgun (WGS) entry which is preliminary data.</text>
</comment>
<evidence type="ECO:0000256" key="3">
    <source>
        <dbReference type="ARBA" id="ARBA00022729"/>
    </source>
</evidence>
<feature type="domain" description="RagB/SusD" evidence="6">
    <location>
        <begin position="294"/>
        <end position="555"/>
    </location>
</feature>
<dbReference type="InterPro" id="IPR012944">
    <property type="entry name" value="SusD_RagB_dom"/>
</dbReference>
<dbReference type="Pfam" id="PF07980">
    <property type="entry name" value="SusD_RagB"/>
    <property type="match status" value="1"/>
</dbReference>
<dbReference type="EMBL" id="JACNYL010000001">
    <property type="protein sequence ID" value="MBD1420695.1"/>
    <property type="molecule type" value="Genomic_DNA"/>
</dbReference>
<evidence type="ECO:0000256" key="5">
    <source>
        <dbReference type="ARBA" id="ARBA00023237"/>
    </source>
</evidence>
<keyword evidence="9" id="KW-1185">Reference proteome</keyword>
<dbReference type="SUPFAM" id="SSF48452">
    <property type="entry name" value="TPR-like"/>
    <property type="match status" value="1"/>
</dbReference>
<accession>A0ABR7XNE6</accession>
<dbReference type="Gene3D" id="1.25.40.390">
    <property type="match status" value="1"/>
</dbReference>
<comment type="similarity">
    <text evidence="2">Belongs to the SusD family.</text>
</comment>
<dbReference type="Pfam" id="PF14322">
    <property type="entry name" value="SusD-like_3"/>
    <property type="match status" value="1"/>
</dbReference>
<dbReference type="RefSeq" id="WP_190312442.1">
    <property type="nucleotide sequence ID" value="NZ_JACNYL010000001.1"/>
</dbReference>
<sequence length="557" mass="63079">MKKYLIYIAIASSTLATSCKDFLDLVPSHTIVDNNFWQTESQLRAAADAIYGRIDNKTTVDMEQMADNTQWHQLANWGRIGAGIIPNDFSTVEGTWTNNYGNIGECNRFLANYDRAKETAPGNKERMAAEVKVLRAFFYYQLAFLFGDVPLITTPLESDDPKVYGKRDPKEQVIDFILEDLDDAIALLPAEIPEGKATGRIAKGAALAIKARIALYNERWSVAEKAAKDLMDLNLYQLYTAGGADNAYRDLFTHAGKLIKGNNKETILARMNLHGTSVHNLSREIQVQEHCRWNATASLAEAYLCSDGLPIDISDLYNDANYNTIWENRDPRMEQTLLRPGHKWGGGWDGSPATTDPTVFTAPKFTQLQPNGNRTGSRTITGYYFTKYVEIPEVARVGQDENDIHLIRLAEVYLTYAEAKMKQGTLTQDDLDISINKLRDRVGMRHMRLDEISANSLDLETEIRRERRVELALEGQRYFDILRWREGELLGKDMRGIKATWAPVPAHLGSLPVDADGYIVVRPGERVFNPAKHYLWPIPAQQIQYNPNLEQNPNWEE</sequence>
<evidence type="ECO:0000259" key="7">
    <source>
        <dbReference type="Pfam" id="PF14322"/>
    </source>
</evidence>
<organism evidence="8 9">
    <name type="scientific">Sphingobacterium chuzhouense</name>
    <dbReference type="NCBI Taxonomy" id="1742264"/>
    <lineage>
        <taxon>Bacteria</taxon>
        <taxon>Pseudomonadati</taxon>
        <taxon>Bacteroidota</taxon>
        <taxon>Sphingobacteriia</taxon>
        <taxon>Sphingobacteriales</taxon>
        <taxon>Sphingobacteriaceae</taxon>
        <taxon>Sphingobacterium</taxon>
    </lineage>
</organism>
<evidence type="ECO:0000256" key="2">
    <source>
        <dbReference type="ARBA" id="ARBA00006275"/>
    </source>
</evidence>
<dbReference type="InterPro" id="IPR033985">
    <property type="entry name" value="SusD-like_N"/>
</dbReference>
<dbReference type="PROSITE" id="PS51257">
    <property type="entry name" value="PROKAR_LIPOPROTEIN"/>
    <property type="match status" value="1"/>
</dbReference>
<comment type="subcellular location">
    <subcellularLocation>
        <location evidence="1">Cell outer membrane</location>
    </subcellularLocation>
</comment>
<keyword evidence="5" id="KW-0998">Cell outer membrane</keyword>
<evidence type="ECO:0000256" key="4">
    <source>
        <dbReference type="ARBA" id="ARBA00023136"/>
    </source>
</evidence>
<keyword evidence="3" id="KW-0732">Signal</keyword>
<keyword evidence="4" id="KW-0472">Membrane</keyword>